<comment type="subcellular location">
    <subcellularLocation>
        <location evidence="1">Cell membrane</location>
        <topology evidence="1">Multi-pass membrane protein</topology>
    </subcellularLocation>
</comment>
<feature type="transmembrane region" description="Helical" evidence="7">
    <location>
        <begin position="6"/>
        <end position="28"/>
    </location>
</feature>
<comment type="caution">
    <text evidence="8">The sequence shown here is derived from an EMBL/GenBank/DDBJ whole genome shotgun (WGS) entry which is preliminary data.</text>
</comment>
<sequence>MLQAYAYAMYLLTGFVLLGIFFALYTWVTSYDELKLIRQGNMAAAMSLGGALIGFCLTLASSILHNGTYLMFLAWAVGAMVVQVVCYILMAKSVPDMCNAIEENNLAMGSLMAVSSLTIGIVNAACIS</sequence>
<name>A0A6B3SMC8_9BURK</name>
<feature type="transmembrane region" description="Helical" evidence="7">
    <location>
        <begin position="40"/>
        <end position="63"/>
    </location>
</feature>
<reference evidence="8 9" key="1">
    <citation type="submission" date="2020-02" db="EMBL/GenBank/DDBJ databases">
        <authorList>
            <person name="Kim M.K."/>
        </authorList>
    </citation>
    <scope>NUCLEOTIDE SEQUENCE [LARGE SCALE GENOMIC DNA]</scope>
    <source>
        <strain evidence="8 9">17J57-3</strain>
    </source>
</reference>
<dbReference type="RefSeq" id="WP_163963513.1">
    <property type="nucleotide sequence ID" value="NZ_JAAIVB010000038.1"/>
</dbReference>
<dbReference type="GO" id="GO:0005886">
    <property type="term" value="C:plasma membrane"/>
    <property type="evidence" value="ECO:0007669"/>
    <property type="project" value="UniProtKB-SubCell"/>
</dbReference>
<accession>A0A6B3SMC8</accession>
<dbReference type="PANTHER" id="PTHR40043:SF1">
    <property type="entry name" value="UPF0719 INNER MEMBRANE PROTEIN YJFL"/>
    <property type="match status" value="1"/>
</dbReference>
<proteinExistence type="inferred from homology"/>
<dbReference type="AlphaFoldDB" id="A0A6B3SMC8"/>
<dbReference type="InterPro" id="IPR007140">
    <property type="entry name" value="DUF350"/>
</dbReference>
<keyword evidence="4 7" id="KW-0812">Transmembrane</keyword>
<evidence type="ECO:0000256" key="2">
    <source>
        <dbReference type="ARBA" id="ARBA00005779"/>
    </source>
</evidence>
<evidence type="ECO:0000256" key="3">
    <source>
        <dbReference type="ARBA" id="ARBA00022475"/>
    </source>
</evidence>
<organism evidence="8 9">
    <name type="scientific">Noviherbaspirillum galbum</name>
    <dbReference type="NCBI Taxonomy" id="2709383"/>
    <lineage>
        <taxon>Bacteria</taxon>
        <taxon>Pseudomonadati</taxon>
        <taxon>Pseudomonadota</taxon>
        <taxon>Betaproteobacteria</taxon>
        <taxon>Burkholderiales</taxon>
        <taxon>Oxalobacteraceae</taxon>
        <taxon>Noviherbaspirillum</taxon>
    </lineage>
</organism>
<dbReference type="EMBL" id="JAAIVB010000038">
    <property type="protein sequence ID" value="NEX61867.1"/>
    <property type="molecule type" value="Genomic_DNA"/>
</dbReference>
<keyword evidence="3" id="KW-1003">Cell membrane</keyword>
<dbReference type="PANTHER" id="PTHR40043">
    <property type="entry name" value="UPF0719 INNER MEMBRANE PROTEIN YJFL"/>
    <property type="match status" value="1"/>
</dbReference>
<evidence type="ECO:0000313" key="9">
    <source>
        <dbReference type="Proteomes" id="UP000482155"/>
    </source>
</evidence>
<keyword evidence="9" id="KW-1185">Reference proteome</keyword>
<evidence type="ECO:0000256" key="7">
    <source>
        <dbReference type="SAM" id="Phobius"/>
    </source>
</evidence>
<keyword evidence="5 7" id="KW-1133">Transmembrane helix</keyword>
<dbReference type="Pfam" id="PF03994">
    <property type="entry name" value="DUF350"/>
    <property type="match status" value="1"/>
</dbReference>
<evidence type="ECO:0000256" key="1">
    <source>
        <dbReference type="ARBA" id="ARBA00004651"/>
    </source>
</evidence>
<evidence type="ECO:0000256" key="5">
    <source>
        <dbReference type="ARBA" id="ARBA00022989"/>
    </source>
</evidence>
<gene>
    <name evidence="8" type="ORF">G3574_12320</name>
</gene>
<comment type="similarity">
    <text evidence="2">Belongs to the UPF0719 family.</text>
</comment>
<keyword evidence="6 7" id="KW-0472">Membrane</keyword>
<evidence type="ECO:0000256" key="4">
    <source>
        <dbReference type="ARBA" id="ARBA00022692"/>
    </source>
</evidence>
<dbReference type="Proteomes" id="UP000482155">
    <property type="component" value="Unassembled WGS sequence"/>
</dbReference>
<protein>
    <submittedName>
        <fullName evidence="8">DUF350 domain-containing protein</fullName>
    </submittedName>
</protein>
<evidence type="ECO:0000313" key="8">
    <source>
        <dbReference type="EMBL" id="NEX61867.1"/>
    </source>
</evidence>
<feature type="transmembrane region" description="Helical" evidence="7">
    <location>
        <begin position="69"/>
        <end position="90"/>
    </location>
</feature>
<evidence type="ECO:0000256" key="6">
    <source>
        <dbReference type="ARBA" id="ARBA00023136"/>
    </source>
</evidence>